<dbReference type="Proteomes" id="UP000030758">
    <property type="component" value="Unassembled WGS sequence"/>
</dbReference>
<dbReference type="CDD" id="cd11877">
    <property type="entry name" value="SH3_PIX"/>
    <property type="match status" value="1"/>
</dbReference>
<evidence type="ECO:0000313" key="6">
    <source>
        <dbReference type="EMBL" id="KFD63519.1"/>
    </source>
</evidence>
<dbReference type="Proteomes" id="UP000030764">
    <property type="component" value="Unassembled WGS sequence"/>
</dbReference>
<evidence type="ECO:0000313" key="5">
    <source>
        <dbReference type="EMBL" id="KFD52619.1"/>
    </source>
</evidence>
<evidence type="ECO:0000256" key="2">
    <source>
        <dbReference type="PROSITE-ProRule" id="PRU00192"/>
    </source>
</evidence>
<keyword evidence="1 2" id="KW-0728">SH3 domain</keyword>
<gene>
    <name evidence="5" type="ORF">M513_06466</name>
    <name evidence="6" type="ORF">M514_06466</name>
</gene>
<dbReference type="Gene3D" id="1.20.900.10">
    <property type="entry name" value="Dbl homology (DH) domain"/>
    <property type="match status" value="1"/>
</dbReference>
<feature type="non-terminal residue" evidence="6">
    <location>
        <position position="603"/>
    </location>
</feature>
<dbReference type="InterPro" id="IPR035899">
    <property type="entry name" value="DBL_dom_sf"/>
</dbReference>
<dbReference type="Pfam" id="PF16523">
    <property type="entry name" value="betaPIX_CC"/>
    <property type="match status" value="1"/>
</dbReference>
<dbReference type="InterPro" id="IPR001452">
    <property type="entry name" value="SH3_domain"/>
</dbReference>
<dbReference type="AlphaFoldDB" id="A0A085N223"/>
<dbReference type="PROSITE" id="PS50010">
    <property type="entry name" value="DH_2"/>
    <property type="match status" value="1"/>
</dbReference>
<dbReference type="InterPro" id="IPR036028">
    <property type="entry name" value="SH3-like_dom_sf"/>
</dbReference>
<dbReference type="InterPro" id="IPR000219">
    <property type="entry name" value="DH_dom"/>
</dbReference>
<dbReference type="GO" id="GO:0005085">
    <property type="term" value="F:guanyl-nucleotide exchange factor activity"/>
    <property type="evidence" value="ECO:0007669"/>
    <property type="project" value="InterPro"/>
</dbReference>
<dbReference type="SUPFAM" id="SSF48065">
    <property type="entry name" value="DBL homology domain (DH-domain)"/>
    <property type="match status" value="1"/>
</dbReference>
<evidence type="ECO:0008006" key="8">
    <source>
        <dbReference type="Google" id="ProtNLM"/>
    </source>
</evidence>
<keyword evidence="7" id="KW-1185">Reference proteome</keyword>
<dbReference type="SMART" id="SM00326">
    <property type="entry name" value="SH3"/>
    <property type="match status" value="1"/>
</dbReference>
<dbReference type="CDD" id="cd00160">
    <property type="entry name" value="RhoGEF"/>
    <property type="match status" value="1"/>
</dbReference>
<dbReference type="FunFam" id="2.30.30.40:FF:000072">
    <property type="entry name" value="Unconventional Myosin IB"/>
    <property type="match status" value="1"/>
</dbReference>
<name>A0A085N223_9BILA</name>
<dbReference type="Pfam" id="PF00621">
    <property type="entry name" value="RhoGEF"/>
    <property type="match status" value="1"/>
</dbReference>
<dbReference type="Gene3D" id="2.30.30.40">
    <property type="entry name" value="SH3 Domains"/>
    <property type="match status" value="1"/>
</dbReference>
<feature type="domain" description="DH" evidence="4">
    <location>
        <begin position="96"/>
        <end position="273"/>
    </location>
</feature>
<dbReference type="Gene3D" id="1.20.5.390">
    <property type="entry name" value="L1 transposable element, trimerization domain"/>
    <property type="match status" value="1"/>
</dbReference>
<dbReference type="PRINTS" id="PR00452">
    <property type="entry name" value="SH3DOMAIN"/>
</dbReference>
<evidence type="ECO:0000259" key="4">
    <source>
        <dbReference type="PROSITE" id="PS50010"/>
    </source>
</evidence>
<reference evidence="6 7" key="1">
    <citation type="journal article" date="2014" name="Nat. Genet.">
        <title>Genome and transcriptome of the porcine whipworm Trichuris suis.</title>
        <authorList>
            <person name="Jex A.R."/>
            <person name="Nejsum P."/>
            <person name="Schwarz E.M."/>
            <person name="Hu L."/>
            <person name="Young N.D."/>
            <person name="Hall R.S."/>
            <person name="Korhonen P.K."/>
            <person name="Liao S."/>
            <person name="Thamsborg S."/>
            <person name="Xia J."/>
            <person name="Xu P."/>
            <person name="Wang S."/>
            <person name="Scheerlinck J.P."/>
            <person name="Hofmann A."/>
            <person name="Sternberg P.W."/>
            <person name="Wang J."/>
            <person name="Gasser R.B."/>
        </authorList>
    </citation>
    <scope>NUCLEOTIDE SEQUENCE [LARGE SCALE GENOMIC DNA]</scope>
    <source>
        <strain evidence="6">DCEP-RM93F</strain>
        <strain evidence="5">DCEP-RM93M</strain>
    </source>
</reference>
<dbReference type="EMBL" id="KL367572">
    <property type="protein sequence ID" value="KFD63519.1"/>
    <property type="molecule type" value="Genomic_DNA"/>
</dbReference>
<dbReference type="SUPFAM" id="SSF50044">
    <property type="entry name" value="SH3-domain"/>
    <property type="match status" value="1"/>
</dbReference>
<protein>
    <recommendedName>
        <fullName evidence="8">Rho guanine nucleotide exchange factor 7</fullName>
    </recommendedName>
</protein>
<dbReference type="EMBL" id="KL363225">
    <property type="protein sequence ID" value="KFD52619.1"/>
    <property type="molecule type" value="Genomic_DNA"/>
</dbReference>
<dbReference type="PROSITE" id="PS50002">
    <property type="entry name" value="SH3"/>
    <property type="match status" value="1"/>
</dbReference>
<dbReference type="PANTHER" id="PTHR46026">
    <property type="entry name" value="RHO-TYPE GUANINE NUCLEOTIDE EXCHANGE FACTOR, ISOFORM F"/>
    <property type="match status" value="1"/>
</dbReference>
<dbReference type="SMART" id="SM00325">
    <property type="entry name" value="RhoGEF"/>
    <property type="match status" value="1"/>
</dbReference>
<dbReference type="Pfam" id="PF00018">
    <property type="entry name" value="SH3_1"/>
    <property type="match status" value="1"/>
</dbReference>
<dbReference type="PANTHER" id="PTHR46026:SF1">
    <property type="entry name" value="RHO-TYPE GUANINE NUCLEOTIDE EXCHANGE FACTOR, ISOFORM F"/>
    <property type="match status" value="1"/>
</dbReference>
<accession>A0A085N223</accession>
<proteinExistence type="predicted"/>
<sequence length="603" mass="68286">MNRQTADDSAVILVQAKYNFTGRNNDELCFKKGDMIVVTQQLSEGWWEGTLNDKTGWFPSNYVSLEKQDGGMKTRMPVESDIDSSSLMTSDRRLAFRNMVLRDLLENEQKHLEELVAFWEVYVKPLKDADIISKFEFSCLVGNISQVIQFQSDFCHDLIEEAQKSSRDQRIGGKFLRSAETLKHLLAEYCKNHPVAVNIINCNREKLAQFMQKRGSNDLLLVSRLSQPFRHVETYAVALLEYERNLEESHPDRGDTQRAVAVYREIANYCSDLRKQKEMQLDLLSSTITDWEGEPLETLGDILLVTKSNARLEGVCDGDCCGRIALDGTIVRRMIDIPRGKLSIEIISKSDDCVLLTFSVGNMDDLNRWSESLEALTSENAEDSCTLISPTTPSKYTKVETEVSPLLKPRVSHMPVPGHAELIKRTDDASRVLPRKRYNGYCLRPLPTQRSWFGTPFIDGEIKLRKKAEQVDSCYDADEIELLQVVESYCSSTSDSWKPLICSRNGKVPYVLIAEDEKIFCEEFVGDELIVQEKTLVDTVYALKDQVRILSEIVSDLTRALQAEQIAQKRTDDVLRQIVAERASTTSSLSNCAKDYSSAEGAA</sequence>
<dbReference type="GO" id="GO:0005737">
    <property type="term" value="C:cytoplasm"/>
    <property type="evidence" value="ECO:0007669"/>
    <property type="project" value="TreeGrafter"/>
</dbReference>
<dbReference type="GO" id="GO:0016192">
    <property type="term" value="P:vesicle-mediated transport"/>
    <property type="evidence" value="ECO:0007669"/>
    <property type="project" value="UniProtKB-ARBA"/>
</dbReference>
<evidence type="ECO:0000259" key="3">
    <source>
        <dbReference type="PROSITE" id="PS50002"/>
    </source>
</evidence>
<evidence type="ECO:0000256" key="1">
    <source>
        <dbReference type="ARBA" id="ARBA00022443"/>
    </source>
</evidence>
<organism evidence="6">
    <name type="scientific">Trichuris suis</name>
    <name type="common">pig whipworm</name>
    <dbReference type="NCBI Taxonomy" id="68888"/>
    <lineage>
        <taxon>Eukaryota</taxon>
        <taxon>Metazoa</taxon>
        <taxon>Ecdysozoa</taxon>
        <taxon>Nematoda</taxon>
        <taxon>Enoplea</taxon>
        <taxon>Dorylaimia</taxon>
        <taxon>Trichinellida</taxon>
        <taxon>Trichuridae</taxon>
        <taxon>Trichuris</taxon>
    </lineage>
</organism>
<dbReference type="InterPro" id="IPR032409">
    <property type="entry name" value="GEF6/7_CC"/>
</dbReference>
<evidence type="ECO:0000313" key="7">
    <source>
        <dbReference type="Proteomes" id="UP000030764"/>
    </source>
</evidence>
<feature type="domain" description="SH3" evidence="3">
    <location>
        <begin position="9"/>
        <end position="68"/>
    </location>
</feature>